<dbReference type="InterPro" id="IPR002213">
    <property type="entry name" value="UDP_glucos_trans"/>
</dbReference>
<dbReference type="Gene3D" id="3.40.50.2000">
    <property type="entry name" value="Glycogen Phosphorylase B"/>
    <property type="match status" value="2"/>
</dbReference>
<accession>A0ABQ7W2X8</accession>
<evidence type="ECO:0000256" key="3">
    <source>
        <dbReference type="RuleBase" id="RU003718"/>
    </source>
</evidence>
<evidence type="ECO:0000313" key="5">
    <source>
        <dbReference type="Proteomes" id="UP000826656"/>
    </source>
</evidence>
<dbReference type="PROSITE" id="PS00375">
    <property type="entry name" value="UDPGT"/>
    <property type="match status" value="1"/>
</dbReference>
<gene>
    <name evidence="4" type="ORF">KY290_011319</name>
</gene>
<keyword evidence="3" id="KW-0328">Glycosyltransferase</keyword>
<dbReference type="PANTHER" id="PTHR48045">
    <property type="entry name" value="UDP-GLYCOSYLTRANSFERASE 72B1"/>
    <property type="match status" value="1"/>
</dbReference>
<evidence type="ECO:0000256" key="1">
    <source>
        <dbReference type="ARBA" id="ARBA00009995"/>
    </source>
</evidence>
<name>A0ABQ7W2X8_SOLTU</name>
<sequence length="316" mass="35208">MKCKKKSKVFLVPYPAQGHVTPMLKLASLLVNHGINPIVIIPNFIKIDSKDVNISIMSISDGLDQDGLTTSSGRDFFAIEKSMENYMPCQLETIIRDQEDGIVCLIVDLLASWAIEIANKCGVHVAGFWPAMLATYKLINSIPEMLHDGIISETGEAKVNSLALALEATKRPFIWVLGPLWRQGLQKGYLERISKQGKIVSWAPQMDVLQHEGVGCYLTHCGWNSTMEAIQSKKRLMCYPVAGDQFLNCAYIVQKWRIGVMIDGFGVKDLEGGLRKVMEDDGMSERIDRLNEMTMGKVASCKAMDNLTTFLSSVRM</sequence>
<comment type="similarity">
    <text evidence="1 3">Belongs to the UDP-glycosyltransferase family.</text>
</comment>
<dbReference type="Proteomes" id="UP000826656">
    <property type="component" value="Unassembled WGS sequence"/>
</dbReference>
<dbReference type="CDD" id="cd03784">
    <property type="entry name" value="GT1_Gtf-like"/>
    <property type="match status" value="1"/>
</dbReference>
<protein>
    <submittedName>
        <fullName evidence="4">Uncharacterized protein</fullName>
    </submittedName>
</protein>
<keyword evidence="5" id="KW-1185">Reference proteome</keyword>
<evidence type="ECO:0000313" key="4">
    <source>
        <dbReference type="EMBL" id="KAH0774182.1"/>
    </source>
</evidence>
<organism evidence="4 5">
    <name type="scientific">Solanum tuberosum</name>
    <name type="common">Potato</name>
    <dbReference type="NCBI Taxonomy" id="4113"/>
    <lineage>
        <taxon>Eukaryota</taxon>
        <taxon>Viridiplantae</taxon>
        <taxon>Streptophyta</taxon>
        <taxon>Embryophyta</taxon>
        <taxon>Tracheophyta</taxon>
        <taxon>Spermatophyta</taxon>
        <taxon>Magnoliopsida</taxon>
        <taxon>eudicotyledons</taxon>
        <taxon>Gunneridae</taxon>
        <taxon>Pentapetalae</taxon>
        <taxon>asterids</taxon>
        <taxon>lamiids</taxon>
        <taxon>Solanales</taxon>
        <taxon>Solanaceae</taxon>
        <taxon>Solanoideae</taxon>
        <taxon>Solaneae</taxon>
        <taxon>Solanum</taxon>
    </lineage>
</organism>
<proteinExistence type="inferred from homology"/>
<evidence type="ECO:0000256" key="2">
    <source>
        <dbReference type="ARBA" id="ARBA00022679"/>
    </source>
</evidence>
<dbReference type="Pfam" id="PF00201">
    <property type="entry name" value="UDPGT"/>
    <property type="match status" value="1"/>
</dbReference>
<dbReference type="EMBL" id="JAIVGD010000005">
    <property type="protein sequence ID" value="KAH0774182.1"/>
    <property type="molecule type" value="Genomic_DNA"/>
</dbReference>
<dbReference type="InterPro" id="IPR035595">
    <property type="entry name" value="UDP_glycos_trans_CS"/>
</dbReference>
<comment type="caution">
    <text evidence="4">The sequence shown here is derived from an EMBL/GenBank/DDBJ whole genome shotgun (WGS) entry which is preliminary data.</text>
</comment>
<keyword evidence="2 3" id="KW-0808">Transferase</keyword>
<dbReference type="SUPFAM" id="SSF53756">
    <property type="entry name" value="UDP-Glycosyltransferase/glycogen phosphorylase"/>
    <property type="match status" value="1"/>
</dbReference>
<dbReference type="PANTHER" id="PTHR48045:SF38">
    <property type="entry name" value="GLYCOSYLTRANSFERASE"/>
    <property type="match status" value="1"/>
</dbReference>
<reference evidence="4 5" key="1">
    <citation type="journal article" date="2021" name="bioRxiv">
        <title>Chromosome-scale and haplotype-resolved genome assembly of a tetraploid potato cultivar.</title>
        <authorList>
            <person name="Sun H."/>
            <person name="Jiao W.-B."/>
            <person name="Krause K."/>
            <person name="Campoy J.A."/>
            <person name="Goel M."/>
            <person name="Folz-Donahue K."/>
            <person name="Kukat C."/>
            <person name="Huettel B."/>
            <person name="Schneeberger K."/>
        </authorList>
    </citation>
    <scope>NUCLEOTIDE SEQUENCE [LARGE SCALE GENOMIC DNA]</scope>
    <source>
        <strain evidence="4">SolTubOtavaFocal</strain>
        <tissue evidence="4">Leaves</tissue>
    </source>
</reference>